<keyword evidence="1 4" id="KW-0479">Metal-binding</keyword>
<dbReference type="Gene3D" id="3.30.40.10">
    <property type="entry name" value="Zinc/RING finger domain, C3HC4 (zinc finger)"/>
    <property type="match status" value="1"/>
</dbReference>
<gene>
    <name evidence="7" type="ORF">MEDL_31315</name>
</gene>
<feature type="compositionally biased region" description="Low complexity" evidence="5">
    <location>
        <begin position="489"/>
        <end position="503"/>
    </location>
</feature>
<dbReference type="EMBL" id="CAJPWZ010001554">
    <property type="protein sequence ID" value="CAG2217621.1"/>
    <property type="molecule type" value="Genomic_DNA"/>
</dbReference>
<dbReference type="AlphaFoldDB" id="A0A8S3SEZ8"/>
<protein>
    <recommendedName>
        <fullName evidence="6">TRAF-type domain-containing protein</fullName>
    </recommendedName>
</protein>
<keyword evidence="3 4" id="KW-0862">Zinc</keyword>
<evidence type="ECO:0000256" key="2">
    <source>
        <dbReference type="ARBA" id="ARBA00022771"/>
    </source>
</evidence>
<evidence type="ECO:0000259" key="6">
    <source>
        <dbReference type="PROSITE" id="PS50145"/>
    </source>
</evidence>
<feature type="zinc finger region" description="TRAF-type" evidence="4">
    <location>
        <begin position="62"/>
        <end position="103"/>
    </location>
</feature>
<evidence type="ECO:0000256" key="5">
    <source>
        <dbReference type="SAM" id="MobiDB-lite"/>
    </source>
</evidence>
<dbReference type="InterPro" id="IPR001293">
    <property type="entry name" value="Znf_TRAF"/>
</dbReference>
<sequence length="734" mass="83132">MAEDSQDVETKFCKNCKRDISAVNFVMHEMHCMRNITLCKHCQEPVPKGEIDIHFEETHAKIACEKCGIQVEKSVLEKHEEEECLKRSMKCLYCELEMPKNELDNHLDYCGTRTEECVKCGQFIMKKDDLKHEDSNCTYPTPKPSTDNTSSRNHTNGGSSVLLPDQMYRTELDPFMFEEMNRILRSEDILGAAGGPSNPIINDTRRDKMKFTKSKTNKKSEVNKQRERTNQRSEPVIDPRSNPVKNSSQEEQDRLLAMHLSQDLNEEENLQDIIRQLDKPSVIPRGGNSSNRLDRNVSDSYDIEPDHADISLLPCEFCGEAIPIDDLVNHQSHCTDDPLSSLMPQINNRDDPGWSSGRIAQETTPLQLDNRLRSQETTRHQPSVINNLDYGVTQNMWAGDVNNEDIHDLMDVDRHGPDSDNFMLPCEFCDELFPQDVLVQHQAVCEPNSSMTPRVASPAVQRPPKKQNNEPMLHSDRYQPLSNLSDILRNSSRTSNSRTGSSASKDEPPSKHLRETLHKYGVDMKEPKIPGRRYSSTHDSDEENHSTPRRLGQPKHTDSSVRTRNTLENLLSPDQPSPTFDFLGHINGGKRKQSKDNINVSRQNHSPGYTPSSLSGARGDTKVSKPVGTSRNVRRDQGGFGFGVDTRTNRTSTRPTADITPTTTSRTRYQPGSTQPRTTALDSSGNSRRNRAAVFDNGINRNNKPHSRRHQDQLIFLIVIGQLLCYNKSVKLNL</sequence>
<feature type="compositionally biased region" description="Basic and acidic residues" evidence="5">
    <location>
        <begin position="218"/>
        <end position="237"/>
    </location>
</feature>
<accession>A0A8S3SEZ8</accession>
<dbReference type="InterPro" id="IPR049439">
    <property type="entry name" value="TRAFD1-XIAF1_Znf"/>
</dbReference>
<feature type="domain" description="TRAF-type" evidence="6">
    <location>
        <begin position="62"/>
        <end position="103"/>
    </location>
</feature>
<evidence type="ECO:0000313" key="8">
    <source>
        <dbReference type="Proteomes" id="UP000683360"/>
    </source>
</evidence>
<feature type="compositionally biased region" description="Polar residues" evidence="5">
    <location>
        <begin position="562"/>
        <end position="578"/>
    </location>
</feature>
<dbReference type="GO" id="GO:0005739">
    <property type="term" value="C:mitochondrion"/>
    <property type="evidence" value="ECO:0007669"/>
    <property type="project" value="TreeGrafter"/>
</dbReference>
<feature type="compositionally biased region" description="Polar residues" evidence="5">
    <location>
        <begin position="596"/>
        <end position="615"/>
    </location>
</feature>
<dbReference type="GO" id="GO:0008270">
    <property type="term" value="F:zinc ion binding"/>
    <property type="evidence" value="ECO:0007669"/>
    <property type="project" value="UniProtKB-KW"/>
</dbReference>
<comment type="caution">
    <text evidence="7">The sequence shown here is derived from an EMBL/GenBank/DDBJ whole genome shotgun (WGS) entry which is preliminary data.</text>
</comment>
<dbReference type="Proteomes" id="UP000683360">
    <property type="component" value="Unassembled WGS sequence"/>
</dbReference>
<feature type="compositionally biased region" description="Polar residues" evidence="5">
    <location>
        <begin position="670"/>
        <end position="687"/>
    </location>
</feature>
<reference evidence="7" key="1">
    <citation type="submission" date="2021-03" db="EMBL/GenBank/DDBJ databases">
        <authorList>
            <person name="Bekaert M."/>
        </authorList>
    </citation>
    <scope>NUCLEOTIDE SEQUENCE</scope>
</reference>
<feature type="compositionally biased region" description="Polar residues" evidence="5">
    <location>
        <begin position="136"/>
        <end position="159"/>
    </location>
</feature>
<dbReference type="InterPro" id="IPR013083">
    <property type="entry name" value="Znf_RING/FYVE/PHD"/>
</dbReference>
<feature type="compositionally biased region" description="Low complexity" evidence="5">
    <location>
        <begin position="651"/>
        <end position="668"/>
    </location>
</feature>
<proteinExistence type="predicted"/>
<feature type="compositionally biased region" description="Basic and acidic residues" evidence="5">
    <location>
        <begin position="504"/>
        <end position="529"/>
    </location>
</feature>
<dbReference type="OrthoDB" id="193703at2759"/>
<evidence type="ECO:0000313" key="7">
    <source>
        <dbReference type="EMBL" id="CAG2217621.1"/>
    </source>
</evidence>
<organism evidence="7 8">
    <name type="scientific">Mytilus edulis</name>
    <name type="common">Blue mussel</name>
    <dbReference type="NCBI Taxonomy" id="6550"/>
    <lineage>
        <taxon>Eukaryota</taxon>
        <taxon>Metazoa</taxon>
        <taxon>Spiralia</taxon>
        <taxon>Lophotrochozoa</taxon>
        <taxon>Mollusca</taxon>
        <taxon>Bivalvia</taxon>
        <taxon>Autobranchia</taxon>
        <taxon>Pteriomorphia</taxon>
        <taxon>Mytilida</taxon>
        <taxon>Mytiloidea</taxon>
        <taxon>Mytilidae</taxon>
        <taxon>Mytilinae</taxon>
        <taxon>Mytilus</taxon>
    </lineage>
</organism>
<dbReference type="InterPro" id="IPR051986">
    <property type="entry name" value="Innate_Immune_Apopt_Reg"/>
</dbReference>
<name>A0A8S3SEZ8_MYTED</name>
<evidence type="ECO:0000256" key="1">
    <source>
        <dbReference type="ARBA" id="ARBA00022723"/>
    </source>
</evidence>
<dbReference type="PROSITE" id="PS50145">
    <property type="entry name" value="ZF_TRAF"/>
    <property type="match status" value="1"/>
</dbReference>
<dbReference type="Pfam" id="PF21366">
    <property type="entry name" value="TRAFD1-XIAF1_ZnF"/>
    <property type="match status" value="1"/>
</dbReference>
<keyword evidence="2 4" id="KW-0863">Zinc-finger</keyword>
<evidence type="ECO:0000256" key="4">
    <source>
        <dbReference type="PROSITE-ProRule" id="PRU00207"/>
    </source>
</evidence>
<evidence type="ECO:0000256" key="3">
    <source>
        <dbReference type="ARBA" id="ARBA00022833"/>
    </source>
</evidence>
<dbReference type="PANTHER" id="PTHR16295">
    <property type="entry name" value="TRAF-TYPE ZINC FINGER PROTEIN-RELATED"/>
    <property type="match status" value="1"/>
</dbReference>
<feature type="region of interest" description="Disordered" evidence="5">
    <location>
        <begin position="134"/>
        <end position="165"/>
    </location>
</feature>
<feature type="compositionally biased region" description="Basic and acidic residues" evidence="5">
    <location>
        <begin position="536"/>
        <end position="546"/>
    </location>
</feature>
<keyword evidence="8" id="KW-1185">Reference proteome</keyword>
<feature type="region of interest" description="Disordered" evidence="5">
    <location>
        <begin position="190"/>
        <end position="251"/>
    </location>
</feature>
<dbReference type="PANTHER" id="PTHR16295:SF10">
    <property type="entry name" value="EXPRESSED PROTEIN"/>
    <property type="match status" value="1"/>
</dbReference>
<feature type="region of interest" description="Disordered" evidence="5">
    <location>
        <begin position="449"/>
        <end position="689"/>
    </location>
</feature>